<dbReference type="GO" id="GO:0016020">
    <property type="term" value="C:membrane"/>
    <property type="evidence" value="ECO:0007669"/>
    <property type="project" value="InterPro"/>
</dbReference>
<dbReference type="InterPro" id="IPR003425">
    <property type="entry name" value="CCB3/YggT"/>
</dbReference>
<feature type="transmembrane region" description="Helical" evidence="1">
    <location>
        <begin position="101"/>
        <end position="129"/>
    </location>
</feature>
<dbReference type="Proteomes" id="UP001169760">
    <property type="component" value="Unassembled WGS sequence"/>
</dbReference>
<sequence length="196" mass="20972">MATSVIQALVFIIETIASVFLLLVILRFMLQMARADFYNPISQAIVKITSPVLKPLRVVIPGLFGIDIASIVLALLVQIAFGEIVSLIGTGNFINPVYLLIWGAIGLIMYVANILIIAILVLVITSFVAPYSTHPALTLVRQLMQPLLAPIQKVIPPAGGLDFSVMALGMIIYVAKILLGGVAVSAGVIPFYVIGF</sequence>
<gene>
    <name evidence="2" type="ORF">Q4521_13805</name>
</gene>
<dbReference type="Pfam" id="PF02325">
    <property type="entry name" value="CCB3_YggT"/>
    <property type="match status" value="2"/>
</dbReference>
<accession>A0AAW7XAD0</accession>
<proteinExistence type="predicted"/>
<keyword evidence="1" id="KW-1133">Transmembrane helix</keyword>
<evidence type="ECO:0000313" key="3">
    <source>
        <dbReference type="Proteomes" id="UP001169760"/>
    </source>
</evidence>
<name>A0AAW7XAD0_9GAMM</name>
<evidence type="ECO:0000256" key="1">
    <source>
        <dbReference type="SAM" id="Phobius"/>
    </source>
</evidence>
<evidence type="ECO:0000313" key="2">
    <source>
        <dbReference type="EMBL" id="MDO6423551.1"/>
    </source>
</evidence>
<comment type="caution">
    <text evidence="2">The sequence shown here is derived from an EMBL/GenBank/DDBJ whole genome shotgun (WGS) entry which is preliminary data.</text>
</comment>
<feature type="transmembrane region" description="Helical" evidence="1">
    <location>
        <begin position="171"/>
        <end position="194"/>
    </location>
</feature>
<dbReference type="EMBL" id="JAUOPB010000010">
    <property type="protein sequence ID" value="MDO6423551.1"/>
    <property type="molecule type" value="Genomic_DNA"/>
</dbReference>
<dbReference type="RefSeq" id="WP_216063511.1">
    <property type="nucleotide sequence ID" value="NZ_JAHKPP010000016.1"/>
</dbReference>
<reference evidence="2" key="1">
    <citation type="submission" date="2023-07" db="EMBL/GenBank/DDBJ databases">
        <title>Genome content predicts the carbon catabolic preferences of heterotrophic bacteria.</title>
        <authorList>
            <person name="Gralka M."/>
        </authorList>
    </citation>
    <scope>NUCLEOTIDE SEQUENCE</scope>
    <source>
        <strain evidence="2">I3M17_2</strain>
    </source>
</reference>
<feature type="transmembrane region" description="Helical" evidence="1">
    <location>
        <begin position="6"/>
        <end position="30"/>
    </location>
</feature>
<keyword evidence="1" id="KW-0472">Membrane</keyword>
<keyword evidence="1" id="KW-0812">Transmembrane</keyword>
<dbReference type="AlphaFoldDB" id="A0AAW7XAD0"/>
<feature type="transmembrane region" description="Helical" evidence="1">
    <location>
        <begin position="58"/>
        <end position="81"/>
    </location>
</feature>
<organism evidence="2 3">
    <name type="scientific">Saccharophagus degradans</name>
    <dbReference type="NCBI Taxonomy" id="86304"/>
    <lineage>
        <taxon>Bacteria</taxon>
        <taxon>Pseudomonadati</taxon>
        <taxon>Pseudomonadota</taxon>
        <taxon>Gammaproteobacteria</taxon>
        <taxon>Cellvibrionales</taxon>
        <taxon>Cellvibrionaceae</taxon>
        <taxon>Saccharophagus</taxon>
    </lineage>
</organism>
<protein>
    <submittedName>
        <fullName evidence="2">YggT family protein</fullName>
    </submittedName>
</protein>